<protein>
    <submittedName>
        <fullName evidence="2">Uncharacterized protein</fullName>
    </submittedName>
</protein>
<accession>A0ABM8ANL9</accession>
<name>A0ABM8ANL9_9BACT</name>
<dbReference type="EMBL" id="AP026708">
    <property type="protein sequence ID" value="BDQ32908.1"/>
    <property type="molecule type" value="Genomic_DNA"/>
</dbReference>
<dbReference type="Proteomes" id="UP001061361">
    <property type="component" value="Chromosome"/>
</dbReference>
<evidence type="ECO:0000313" key="2">
    <source>
        <dbReference type="EMBL" id="BDQ32908.1"/>
    </source>
</evidence>
<organism evidence="2 3">
    <name type="scientific">Pseudodesulfovibrio portus</name>
    <dbReference type="NCBI Taxonomy" id="231439"/>
    <lineage>
        <taxon>Bacteria</taxon>
        <taxon>Pseudomonadati</taxon>
        <taxon>Thermodesulfobacteriota</taxon>
        <taxon>Desulfovibrionia</taxon>
        <taxon>Desulfovibrionales</taxon>
        <taxon>Desulfovibrionaceae</taxon>
    </lineage>
</organism>
<evidence type="ECO:0000313" key="3">
    <source>
        <dbReference type="Proteomes" id="UP001061361"/>
    </source>
</evidence>
<keyword evidence="1" id="KW-1133">Transmembrane helix</keyword>
<proteinExistence type="predicted"/>
<feature type="transmembrane region" description="Helical" evidence="1">
    <location>
        <begin position="117"/>
        <end position="135"/>
    </location>
</feature>
<evidence type="ECO:0000256" key="1">
    <source>
        <dbReference type="SAM" id="Phobius"/>
    </source>
</evidence>
<sequence length="280" mass="31630">MWDACFAEIGLWRNDPSIIDFRAAAHGWHYSFYSYVIFDLFSQWTGIHYRVFFNVITVLSVLGLSCETYWLAREGFHPEREFAFGSFMARHTMLTIMPLAVMVAVVGWYVAGAVGKMTAEIGFAVLLPVGVVLLCQGVSHKAAAPVFKVGPTESLSEVAPPPAGYVAIEAKEYEDPRHVHGYAVNALFHRAYGNTDWMSNGYWRRKMDLGPESLKGMYGDSRGRPVCEDVSGDAYTRHPFELTDFHQEGPFWYWYYYLTSGYSAFEPRLTLVESLPGTHG</sequence>
<keyword evidence="1" id="KW-0472">Membrane</keyword>
<gene>
    <name evidence="2" type="ORF">JCM14722_04500</name>
</gene>
<keyword evidence="1" id="KW-0812">Transmembrane</keyword>
<feature type="transmembrane region" description="Helical" evidence="1">
    <location>
        <begin position="51"/>
        <end position="72"/>
    </location>
</feature>
<reference evidence="2" key="1">
    <citation type="submission" date="2022-08" db="EMBL/GenBank/DDBJ databases">
        <title>Genome Sequence of the sulphate-reducing bacterium, Pseudodesulfovibrio portus JCM14722.</title>
        <authorList>
            <person name="Kondo R."/>
            <person name="Kataoka T."/>
        </authorList>
    </citation>
    <scope>NUCLEOTIDE SEQUENCE</scope>
    <source>
        <strain evidence="2">JCM 14722</strain>
    </source>
</reference>
<feature type="transmembrane region" description="Helical" evidence="1">
    <location>
        <begin position="93"/>
        <end position="111"/>
    </location>
</feature>
<keyword evidence="3" id="KW-1185">Reference proteome</keyword>